<reference evidence="13" key="1">
    <citation type="submission" date="2024-04" db="EMBL/GenBank/DDBJ databases">
        <authorList>
            <person name="He B."/>
            <person name="Yi L."/>
            <person name="Yan G."/>
            <person name="Tu C."/>
        </authorList>
    </citation>
    <scope>NUCLEOTIDE SEQUENCE</scope>
    <source>
        <strain evidence="13">XJ24C/CHN/2016</strain>
    </source>
</reference>
<accession>A0AAU8H8P2</accession>
<keyword evidence="3" id="KW-0548">Nucleotidyltransferase</keyword>
<evidence type="ECO:0000256" key="6">
    <source>
        <dbReference type="ARBA" id="ARBA00022723"/>
    </source>
</evidence>
<evidence type="ECO:0000256" key="7">
    <source>
        <dbReference type="ARBA" id="ARBA00022741"/>
    </source>
</evidence>
<evidence type="ECO:0000256" key="3">
    <source>
        <dbReference type="ARBA" id="ARBA00022695"/>
    </source>
</evidence>
<dbReference type="GO" id="GO:0003677">
    <property type="term" value="F:DNA binding"/>
    <property type="evidence" value="ECO:0007669"/>
    <property type="project" value="UniProtKB-KW"/>
</dbReference>
<dbReference type="PROSITE" id="PS52020">
    <property type="entry name" value="CRESS_DNA_REP"/>
    <property type="match status" value="1"/>
</dbReference>
<protein>
    <submittedName>
        <fullName evidence="13">Rep</fullName>
    </submittedName>
</protein>
<keyword evidence="2" id="KW-0808">Transferase</keyword>
<dbReference type="GO" id="GO:0046872">
    <property type="term" value="F:metal ion binding"/>
    <property type="evidence" value="ECO:0007669"/>
    <property type="project" value="UniProtKB-KW"/>
</dbReference>
<evidence type="ECO:0000256" key="8">
    <source>
        <dbReference type="ARBA" id="ARBA00022759"/>
    </source>
</evidence>
<sequence>MMKKNLIPWKALKQVNKNSIISIYFLQILSDHSLYNIMIETIKGSYKNWCFTFFPDNDIKIETFGDYICHRIHPVYIIIGEEYAPNTGKRHFQGYFRLEAKKSFGKLKKFININEIHLEKANGSEKQNINYCTKPNESNFPEKIIYEKGDRFKSENKKFNWDEFLHDIEILDLKEIQIKYPKQCFLRYQNILKYRNMLNIGNKTWKGDLSIKNYWVYGDTGVGKSKWVKSQLIEDVNLEINFNIFSKNQNKWLVGRLPFTENC</sequence>
<evidence type="ECO:0000256" key="4">
    <source>
        <dbReference type="ARBA" id="ARBA00022705"/>
    </source>
</evidence>
<keyword evidence="4" id="KW-0235">DNA replication</keyword>
<keyword evidence="7" id="KW-0547">Nucleotide-binding</keyword>
<dbReference type="GO" id="GO:0006260">
    <property type="term" value="P:DNA replication"/>
    <property type="evidence" value="ECO:0007669"/>
    <property type="project" value="UniProtKB-KW"/>
</dbReference>
<dbReference type="Pfam" id="PF02407">
    <property type="entry name" value="Viral_Rep"/>
    <property type="match status" value="1"/>
</dbReference>
<proteinExistence type="predicted"/>
<dbReference type="GO" id="GO:0000166">
    <property type="term" value="F:nucleotide binding"/>
    <property type="evidence" value="ECO:0007669"/>
    <property type="project" value="UniProtKB-KW"/>
</dbReference>
<keyword evidence="8" id="KW-0255">Endonuclease</keyword>
<evidence type="ECO:0000256" key="2">
    <source>
        <dbReference type="ARBA" id="ARBA00022679"/>
    </source>
</evidence>
<evidence type="ECO:0000313" key="13">
    <source>
        <dbReference type="EMBL" id="XCH56252.1"/>
    </source>
</evidence>
<dbReference type="GO" id="GO:0016787">
    <property type="term" value="F:hydrolase activity"/>
    <property type="evidence" value="ECO:0007669"/>
    <property type="project" value="UniProtKB-KW"/>
</dbReference>
<dbReference type="GO" id="GO:0004519">
    <property type="term" value="F:endonuclease activity"/>
    <property type="evidence" value="ECO:0007669"/>
    <property type="project" value="UniProtKB-KW"/>
</dbReference>
<dbReference type="GO" id="GO:0016779">
    <property type="term" value="F:nucleotidyltransferase activity"/>
    <property type="evidence" value="ECO:0007669"/>
    <property type="project" value="UniProtKB-KW"/>
</dbReference>
<feature type="domain" description="CRESS-DNA virus Rep endonuclease" evidence="12">
    <location>
        <begin position="43"/>
        <end position="151"/>
    </location>
</feature>
<dbReference type="GO" id="GO:0042025">
    <property type="term" value="C:host cell nucleus"/>
    <property type="evidence" value="ECO:0007669"/>
    <property type="project" value="UniProtKB-SubCell"/>
</dbReference>
<dbReference type="Gene3D" id="3.40.1310.20">
    <property type="match status" value="1"/>
</dbReference>
<comment type="subcellular location">
    <subcellularLocation>
        <location evidence="1">Host nucleus</location>
    </subcellularLocation>
</comment>
<evidence type="ECO:0000259" key="12">
    <source>
        <dbReference type="PROSITE" id="PS52020"/>
    </source>
</evidence>
<keyword evidence="11" id="KW-0238">DNA-binding</keyword>
<keyword evidence="6" id="KW-0479">Metal-binding</keyword>
<evidence type="ECO:0000256" key="1">
    <source>
        <dbReference type="ARBA" id="ARBA00004147"/>
    </source>
</evidence>
<evidence type="ECO:0000256" key="10">
    <source>
        <dbReference type="ARBA" id="ARBA00023124"/>
    </source>
</evidence>
<keyword evidence="9" id="KW-0378">Hydrolase</keyword>
<keyword evidence="10" id="KW-0190">Covalent protein-DNA linkage</keyword>
<dbReference type="InterPro" id="IPR049912">
    <property type="entry name" value="CRESS_DNA_REP"/>
</dbReference>
<keyword evidence="5" id="KW-0540">Nuclease</keyword>
<evidence type="ECO:0000256" key="9">
    <source>
        <dbReference type="ARBA" id="ARBA00022801"/>
    </source>
</evidence>
<evidence type="ECO:0000256" key="11">
    <source>
        <dbReference type="ARBA" id="ARBA00023125"/>
    </source>
</evidence>
<evidence type="ECO:0000256" key="5">
    <source>
        <dbReference type="ARBA" id="ARBA00022722"/>
    </source>
</evidence>
<organism evidence="13">
    <name type="scientific">CRESS DNA virus</name>
    <dbReference type="NCBI Taxonomy" id="3138951"/>
    <lineage>
        <taxon>Viruses</taxon>
    </lineage>
</organism>
<name>A0AAU8H8P2_9VIRU</name>
<dbReference type="EMBL" id="PP728733">
    <property type="protein sequence ID" value="XCH56252.1"/>
    <property type="molecule type" value="Genomic_DNA"/>
</dbReference>